<proteinExistence type="predicted"/>
<reference evidence="2" key="1">
    <citation type="submission" date="2018-11" db="EMBL/GenBank/DDBJ databases">
        <title>Complete genome sequence of Paenibacillus sp. ML311-T8.</title>
        <authorList>
            <person name="Nam Y.-D."/>
            <person name="Kang J."/>
            <person name="Chung W.-H."/>
            <person name="Park Y.S."/>
        </authorList>
    </citation>
    <scope>NUCLEOTIDE SEQUENCE [LARGE SCALE GENOMIC DNA]</scope>
    <source>
        <strain evidence="2">ML311-T8</strain>
    </source>
</reference>
<dbReference type="EMBL" id="CP034235">
    <property type="protein sequence ID" value="QGQ96013.1"/>
    <property type="molecule type" value="Genomic_DNA"/>
</dbReference>
<dbReference type="AlphaFoldDB" id="A0A6B8RKD4"/>
<sequence>MQTLTWSPNLRYMVKKLKSTLSHNPEGLLADKDFTSSLSPSEEILMVATFKTVNREDPDGIWS</sequence>
<evidence type="ECO:0000313" key="2">
    <source>
        <dbReference type="Proteomes" id="UP000426246"/>
    </source>
</evidence>
<keyword evidence="2" id="KW-1185">Reference proteome</keyword>
<accession>A0A6B8RKD4</accession>
<dbReference type="KEGG" id="ppsc:EHS13_14570"/>
<dbReference type="Proteomes" id="UP000426246">
    <property type="component" value="Chromosome"/>
</dbReference>
<evidence type="ECO:0000313" key="1">
    <source>
        <dbReference type="EMBL" id="QGQ96013.1"/>
    </source>
</evidence>
<dbReference type="RefSeq" id="WP_155701050.1">
    <property type="nucleotide sequence ID" value="NZ_CP034235.1"/>
</dbReference>
<protein>
    <submittedName>
        <fullName evidence="1">Uncharacterized protein</fullName>
    </submittedName>
</protein>
<gene>
    <name evidence="1" type="ORF">EHS13_14570</name>
</gene>
<organism evidence="1 2">
    <name type="scientific">Paenibacillus psychroresistens</name>
    <dbReference type="NCBI Taxonomy" id="1778678"/>
    <lineage>
        <taxon>Bacteria</taxon>
        <taxon>Bacillati</taxon>
        <taxon>Bacillota</taxon>
        <taxon>Bacilli</taxon>
        <taxon>Bacillales</taxon>
        <taxon>Paenibacillaceae</taxon>
        <taxon>Paenibacillus</taxon>
    </lineage>
</organism>
<name>A0A6B8RKD4_9BACL</name>